<dbReference type="InterPro" id="IPR018499">
    <property type="entry name" value="Tetraspanin/Peripherin"/>
</dbReference>
<dbReference type="CDD" id="cd09365">
    <property type="entry name" value="LIM2_LIMK"/>
    <property type="match status" value="1"/>
</dbReference>
<accession>A0ABN8LQS6</accession>
<dbReference type="InterPro" id="IPR008952">
    <property type="entry name" value="Tetraspanin_EC2_sf"/>
</dbReference>
<dbReference type="Gene3D" id="1.10.1450.10">
    <property type="entry name" value="Tetraspanin"/>
    <property type="match status" value="1"/>
</dbReference>
<keyword evidence="7 15" id="KW-0547">Nucleotide-binding</keyword>
<dbReference type="SUPFAM" id="SSF56112">
    <property type="entry name" value="Protein kinase-like (PK-like)"/>
    <property type="match status" value="1"/>
</dbReference>
<evidence type="ECO:0008006" key="22">
    <source>
        <dbReference type="Google" id="ProtNLM"/>
    </source>
</evidence>
<organism evidence="20 21">
    <name type="scientific">Porites evermanni</name>
    <dbReference type="NCBI Taxonomy" id="104178"/>
    <lineage>
        <taxon>Eukaryota</taxon>
        <taxon>Metazoa</taxon>
        <taxon>Cnidaria</taxon>
        <taxon>Anthozoa</taxon>
        <taxon>Hexacorallia</taxon>
        <taxon>Scleractinia</taxon>
        <taxon>Fungiina</taxon>
        <taxon>Poritidae</taxon>
        <taxon>Porites</taxon>
    </lineage>
</organism>
<dbReference type="Gene3D" id="1.10.510.10">
    <property type="entry name" value="Transferase(Phosphotransferase) domain 1"/>
    <property type="match status" value="1"/>
</dbReference>
<feature type="compositionally biased region" description="Polar residues" evidence="16">
    <location>
        <begin position="939"/>
        <end position="949"/>
    </location>
</feature>
<feature type="region of interest" description="Disordered" evidence="16">
    <location>
        <begin position="928"/>
        <end position="986"/>
    </location>
</feature>
<feature type="compositionally biased region" description="Basic and acidic residues" evidence="16">
    <location>
        <begin position="972"/>
        <end position="986"/>
    </location>
</feature>
<keyword evidence="11 17" id="KW-1133">Transmembrane helix</keyword>
<dbReference type="SUPFAM" id="SSF57716">
    <property type="entry name" value="Glucocorticoid receptor-like (DNA-binding domain)"/>
    <property type="match status" value="1"/>
</dbReference>
<proteinExistence type="inferred from homology"/>
<feature type="transmembrane region" description="Helical" evidence="17">
    <location>
        <begin position="888"/>
        <end position="914"/>
    </location>
</feature>
<dbReference type="PROSITE" id="PS00107">
    <property type="entry name" value="PROTEIN_KINASE_ATP"/>
    <property type="match status" value="1"/>
</dbReference>
<gene>
    <name evidence="20" type="ORF">PEVE_00003525</name>
</gene>
<evidence type="ECO:0000256" key="16">
    <source>
        <dbReference type="SAM" id="MobiDB-lite"/>
    </source>
</evidence>
<dbReference type="PANTHER" id="PTHR46485">
    <property type="entry name" value="LIM DOMAIN KINASE 1"/>
    <property type="match status" value="1"/>
</dbReference>
<dbReference type="InterPro" id="IPR001781">
    <property type="entry name" value="Znf_LIM"/>
</dbReference>
<comment type="subcellular location">
    <subcellularLocation>
        <location evidence="1">Membrane</location>
        <topology evidence="1">Multi-pass membrane protein</topology>
    </subcellularLocation>
</comment>
<evidence type="ECO:0000256" key="17">
    <source>
        <dbReference type="SAM" id="Phobius"/>
    </source>
</evidence>
<evidence type="ECO:0000256" key="14">
    <source>
        <dbReference type="PROSITE-ProRule" id="PRU00125"/>
    </source>
</evidence>
<reference evidence="20 21" key="1">
    <citation type="submission" date="2022-05" db="EMBL/GenBank/DDBJ databases">
        <authorList>
            <consortium name="Genoscope - CEA"/>
            <person name="William W."/>
        </authorList>
    </citation>
    <scope>NUCLEOTIDE SEQUENCE [LARGE SCALE GENOMIC DNA]</scope>
</reference>
<feature type="transmembrane region" description="Helical" evidence="17">
    <location>
        <begin position="683"/>
        <end position="705"/>
    </location>
</feature>
<feature type="transmembrane region" description="Helical" evidence="17">
    <location>
        <begin position="753"/>
        <end position="778"/>
    </location>
</feature>
<keyword evidence="8" id="KW-0418">Kinase</keyword>
<evidence type="ECO:0000313" key="20">
    <source>
        <dbReference type="EMBL" id="CAH3019640.1"/>
    </source>
</evidence>
<feature type="domain" description="Protein kinase" evidence="18">
    <location>
        <begin position="360"/>
        <end position="645"/>
    </location>
</feature>
<keyword evidence="6 14" id="KW-0479">Metal-binding</keyword>
<evidence type="ECO:0000256" key="4">
    <source>
        <dbReference type="ARBA" id="ARBA00022679"/>
    </source>
</evidence>
<evidence type="ECO:0000256" key="7">
    <source>
        <dbReference type="ARBA" id="ARBA00022741"/>
    </source>
</evidence>
<keyword evidence="10 15" id="KW-0067">ATP-binding</keyword>
<feature type="binding site" evidence="15">
    <location>
        <position position="389"/>
    </location>
    <ligand>
        <name>ATP</name>
        <dbReference type="ChEBI" id="CHEBI:30616"/>
    </ligand>
</feature>
<evidence type="ECO:0000259" key="18">
    <source>
        <dbReference type="PROSITE" id="PS50011"/>
    </source>
</evidence>
<comment type="caution">
    <text evidence="20">The sequence shown here is derived from an EMBL/GenBank/DDBJ whole genome shotgun (WGS) entry which is preliminary data.</text>
</comment>
<dbReference type="PROSITE" id="PS00478">
    <property type="entry name" value="LIM_DOMAIN_1"/>
    <property type="match status" value="2"/>
</dbReference>
<keyword evidence="21" id="KW-1185">Reference proteome</keyword>
<dbReference type="PANTHER" id="PTHR46485:SF4">
    <property type="entry name" value="LIM DOMAIN KINASE 1"/>
    <property type="match status" value="1"/>
</dbReference>
<keyword evidence="4" id="KW-0808">Transferase</keyword>
<evidence type="ECO:0000256" key="11">
    <source>
        <dbReference type="ARBA" id="ARBA00022989"/>
    </source>
</evidence>
<evidence type="ECO:0000256" key="3">
    <source>
        <dbReference type="ARBA" id="ARBA00022527"/>
    </source>
</evidence>
<evidence type="ECO:0000256" key="8">
    <source>
        <dbReference type="ARBA" id="ARBA00022777"/>
    </source>
</evidence>
<evidence type="ECO:0000313" key="21">
    <source>
        <dbReference type="Proteomes" id="UP001159427"/>
    </source>
</evidence>
<evidence type="ECO:0000256" key="13">
    <source>
        <dbReference type="ARBA" id="ARBA00023136"/>
    </source>
</evidence>
<dbReference type="PRINTS" id="PR00259">
    <property type="entry name" value="TMFOUR"/>
</dbReference>
<evidence type="ECO:0000256" key="9">
    <source>
        <dbReference type="ARBA" id="ARBA00022833"/>
    </source>
</evidence>
<evidence type="ECO:0000256" key="12">
    <source>
        <dbReference type="ARBA" id="ARBA00023038"/>
    </source>
</evidence>
<dbReference type="PROSITE" id="PS50023">
    <property type="entry name" value="LIM_DOMAIN_2"/>
    <property type="match status" value="2"/>
</dbReference>
<dbReference type="InterPro" id="IPR000719">
    <property type="entry name" value="Prot_kinase_dom"/>
</dbReference>
<evidence type="ECO:0000256" key="15">
    <source>
        <dbReference type="PROSITE-ProRule" id="PRU10141"/>
    </source>
</evidence>
<dbReference type="Proteomes" id="UP001159427">
    <property type="component" value="Unassembled WGS sequence"/>
</dbReference>
<dbReference type="Pfam" id="PF00335">
    <property type="entry name" value="Tetraspanin"/>
    <property type="match status" value="1"/>
</dbReference>
<dbReference type="InterPro" id="IPR017441">
    <property type="entry name" value="Protein_kinase_ATP_BS"/>
</dbReference>
<keyword evidence="9 14" id="KW-0862">Zinc</keyword>
<dbReference type="SMART" id="SM00132">
    <property type="entry name" value="LIM"/>
    <property type="match status" value="2"/>
</dbReference>
<dbReference type="SUPFAM" id="SSF48652">
    <property type="entry name" value="Tetraspanin"/>
    <property type="match status" value="1"/>
</dbReference>
<protein>
    <recommendedName>
        <fullName evidence="22">Tetraspanin</fullName>
    </recommendedName>
</protein>
<dbReference type="InterPro" id="IPR011009">
    <property type="entry name" value="Kinase-like_dom_sf"/>
</dbReference>
<dbReference type="InterPro" id="IPR050940">
    <property type="entry name" value="Actin_reg-Ser/Thr_kinase"/>
</dbReference>
<dbReference type="Gene3D" id="2.10.110.10">
    <property type="entry name" value="Cysteine Rich Protein"/>
    <property type="match status" value="2"/>
</dbReference>
<sequence>MEEKMSGRVICHFCEIPLTEEQTAVEALCGKWHPDCFQCTECKRALSSTYYARGKTLFCKKDYLAKFLSACHVCGQNITGPVMVVADLKFHTECFSCGSCEQFLGEEDNYVLLERHRLVCFMCYEKEVGQPSWSSSLQAFHHLHLTESEALKQTFEIEIVKSERRRPSLPEKDSHLSIIVKGYHSSSTHQSGDMPIIRAGDLVLEVNRVVVSPNTIDKVAAILTSRPEEITQITIERNTSGLQVKPNLRTVSVSSDSEPESSCDNKSFRHRSVSLGFTRRRLRRAGKSTPTTYHNNTIQNGETNLDDNGNIKKTKPAMRSNSLPRSNSCSETLKTRSLIHRAQSFKVEPVTDRVFRPCDLIIGEVLGRGFFGQVRKVTHKETGEVMVLKEILRYDEETSSGFLKEVALLKSLDHPNVLRFIGILYRDKILNLITEYISGGTLRQILKNKGKELSWLQRIKFARDIAAGMAYLHSMNVMHRDLNSKNCLLATDKDSGEMSVVVADFGLARVVRDSPGSPNNLISSTLPPSVGRRLLPVPGNKPPPPKKRYTVVGNPYWMAPEMLRGLTYNEKVDVFSFGITMCEIIGRVKADPDYMPRTKDFGLDEKKFYQEFCESCPVLFYKIAFLCCNVDPDKRPEFWETEKWLESLALHLEVGLPLPSGMQFTYLGLAILNNMEAKDIVKWSIMGFLTLYLLTGLSLIIFAVTVPTPFGDYLTLKGAAFPISYVIRIIFLLLILIITALCFYAVTKENNRLLTVFAVLLIILFLVEFIVAIIYFTLTSEINLNEDKFSNGMQMMAAYGMDKKITEAFDRIQRTYACCGLTDYRDWFTSKWDAAQGVNNRVPTSCCKFPSPNCGHDMNTKNPIDVINILGCSELAGLNYSYDNRMKVVGGVGLAIGFLHLFALLCCIVFCFCFNTVRGLSPVDAIKDGSPLDKPSSGRRGSSALTTPRPSRRHALHASKEKLHEDDEDDDIPPHAYKDLRDKSKT</sequence>
<feature type="transmembrane region" description="Helical" evidence="17">
    <location>
        <begin position="725"/>
        <end position="746"/>
    </location>
</feature>
<evidence type="ECO:0000256" key="10">
    <source>
        <dbReference type="ARBA" id="ARBA00022840"/>
    </source>
</evidence>
<evidence type="ECO:0000256" key="1">
    <source>
        <dbReference type="ARBA" id="ARBA00004141"/>
    </source>
</evidence>
<dbReference type="PROSITE" id="PS50011">
    <property type="entry name" value="PROTEIN_KINASE_DOM"/>
    <property type="match status" value="1"/>
</dbReference>
<evidence type="ECO:0000256" key="2">
    <source>
        <dbReference type="ARBA" id="ARBA00005843"/>
    </source>
</evidence>
<feature type="domain" description="LIM zinc-binding" evidence="19">
    <location>
        <begin position="70"/>
        <end position="130"/>
    </location>
</feature>
<feature type="domain" description="LIM zinc-binding" evidence="19">
    <location>
        <begin position="9"/>
        <end position="69"/>
    </location>
</feature>
<name>A0ABN8LQS6_9CNID</name>
<keyword evidence="12 14" id="KW-0440">LIM domain</keyword>
<dbReference type="Pfam" id="PF00412">
    <property type="entry name" value="LIM"/>
    <property type="match status" value="2"/>
</dbReference>
<evidence type="ECO:0000259" key="19">
    <source>
        <dbReference type="PROSITE" id="PS50023"/>
    </source>
</evidence>
<evidence type="ECO:0000256" key="5">
    <source>
        <dbReference type="ARBA" id="ARBA00022692"/>
    </source>
</evidence>
<dbReference type="Pfam" id="PF00069">
    <property type="entry name" value="Pkinase"/>
    <property type="match status" value="1"/>
</dbReference>
<keyword evidence="13 17" id="KW-0472">Membrane</keyword>
<keyword evidence="5 17" id="KW-0812">Transmembrane</keyword>
<comment type="similarity">
    <text evidence="2">Belongs to the protein kinase superfamily. TKL Ser/Thr protein kinase family.</text>
</comment>
<keyword evidence="3" id="KW-0723">Serine/threonine-protein kinase</keyword>
<dbReference type="EMBL" id="CALNXI010000121">
    <property type="protein sequence ID" value="CAH3019640.1"/>
    <property type="molecule type" value="Genomic_DNA"/>
</dbReference>
<dbReference type="Gene3D" id="3.30.200.20">
    <property type="entry name" value="Phosphorylase Kinase, domain 1"/>
    <property type="match status" value="1"/>
</dbReference>
<evidence type="ECO:0000256" key="6">
    <source>
        <dbReference type="ARBA" id="ARBA00022723"/>
    </source>
</evidence>